<keyword evidence="2" id="KW-1185">Reference proteome</keyword>
<evidence type="ECO:0000313" key="2">
    <source>
        <dbReference type="Proteomes" id="UP001331761"/>
    </source>
</evidence>
<organism evidence="1 2">
    <name type="scientific">Trichostrongylus colubriformis</name>
    <name type="common">Black scour worm</name>
    <dbReference type="NCBI Taxonomy" id="6319"/>
    <lineage>
        <taxon>Eukaryota</taxon>
        <taxon>Metazoa</taxon>
        <taxon>Ecdysozoa</taxon>
        <taxon>Nematoda</taxon>
        <taxon>Chromadorea</taxon>
        <taxon>Rhabditida</taxon>
        <taxon>Rhabditina</taxon>
        <taxon>Rhabditomorpha</taxon>
        <taxon>Strongyloidea</taxon>
        <taxon>Trichostrongylidae</taxon>
        <taxon>Trichostrongylus</taxon>
    </lineage>
</organism>
<proteinExistence type="predicted"/>
<comment type="caution">
    <text evidence="1">The sequence shown here is derived from an EMBL/GenBank/DDBJ whole genome shotgun (WGS) entry which is preliminary data.</text>
</comment>
<gene>
    <name evidence="1" type="ORF">GCK32_017561</name>
</gene>
<reference evidence="1 2" key="1">
    <citation type="submission" date="2019-10" db="EMBL/GenBank/DDBJ databases">
        <title>Assembly and Annotation for the nematode Trichostrongylus colubriformis.</title>
        <authorList>
            <person name="Martin J."/>
        </authorList>
    </citation>
    <scope>NUCLEOTIDE SEQUENCE [LARGE SCALE GENOMIC DNA]</scope>
    <source>
        <strain evidence="1">G859</strain>
        <tissue evidence="1">Whole worm</tissue>
    </source>
</reference>
<dbReference type="Proteomes" id="UP001331761">
    <property type="component" value="Unassembled WGS sequence"/>
</dbReference>
<protein>
    <submittedName>
        <fullName evidence="1">Uncharacterized protein</fullName>
    </submittedName>
</protein>
<evidence type="ECO:0000313" key="1">
    <source>
        <dbReference type="EMBL" id="KAK5965928.1"/>
    </source>
</evidence>
<dbReference type="AlphaFoldDB" id="A0AAN8IE49"/>
<sequence length="66" mass="7545">MKKRRGMYSERKTSNKTRIAPFLKLIHFLCDGRFFRGGTKGALCRGVVQNYDASIYAPKSCLIMNV</sequence>
<name>A0AAN8IE49_TRICO</name>
<accession>A0AAN8IE49</accession>
<dbReference type="EMBL" id="WIXE01024080">
    <property type="protein sequence ID" value="KAK5965928.1"/>
    <property type="molecule type" value="Genomic_DNA"/>
</dbReference>